<dbReference type="GO" id="GO:0032259">
    <property type="term" value="P:methylation"/>
    <property type="evidence" value="ECO:0007669"/>
    <property type="project" value="UniProtKB-KW"/>
</dbReference>
<dbReference type="Pfam" id="PF02870">
    <property type="entry name" value="Methyltransf_1N"/>
    <property type="match status" value="1"/>
</dbReference>
<dbReference type="SUPFAM" id="SSF53155">
    <property type="entry name" value="Methylated DNA-protein cysteine methyltransferase domain"/>
    <property type="match status" value="1"/>
</dbReference>
<reference evidence="11" key="1">
    <citation type="submission" date="2022-01" db="EMBL/GenBank/DDBJ databases">
        <authorList>
            <person name="Criscuolo A."/>
        </authorList>
    </citation>
    <scope>NUCLEOTIDE SEQUENCE</scope>
    <source>
        <strain evidence="11">CIP111892</strain>
    </source>
</reference>
<name>A0ABM9CK22_9BACL</name>
<evidence type="ECO:0000256" key="7">
    <source>
        <dbReference type="ARBA" id="ARBA00049348"/>
    </source>
</evidence>
<dbReference type="Pfam" id="PF01035">
    <property type="entry name" value="DNA_binding_1"/>
    <property type="match status" value="1"/>
</dbReference>
<evidence type="ECO:0000256" key="8">
    <source>
        <dbReference type="HAMAP-Rule" id="MF_00772"/>
    </source>
</evidence>
<dbReference type="InterPro" id="IPR036217">
    <property type="entry name" value="MethylDNA_cys_MeTrfase_DNAb"/>
</dbReference>
<dbReference type="SUPFAM" id="SSF46767">
    <property type="entry name" value="Methylated DNA-protein cysteine methyltransferase, C-terminal domain"/>
    <property type="match status" value="1"/>
</dbReference>
<evidence type="ECO:0000313" key="11">
    <source>
        <dbReference type="EMBL" id="CAH1214597.1"/>
    </source>
</evidence>
<comment type="subcellular location">
    <subcellularLocation>
        <location evidence="8">Cytoplasm</location>
    </subcellularLocation>
</comment>
<keyword evidence="6 8" id="KW-0234">DNA repair</keyword>
<dbReference type="InterPro" id="IPR036631">
    <property type="entry name" value="MGMT_N_sf"/>
</dbReference>
<dbReference type="CDD" id="cd06445">
    <property type="entry name" value="ATase"/>
    <property type="match status" value="1"/>
</dbReference>
<dbReference type="HAMAP" id="MF_00772">
    <property type="entry name" value="OGT"/>
    <property type="match status" value="1"/>
</dbReference>
<feature type="active site" description="Nucleophile; methyl group acceptor" evidence="8">
    <location>
        <position position="150"/>
    </location>
</feature>
<dbReference type="InterPro" id="IPR014048">
    <property type="entry name" value="MethylDNA_cys_MeTrfase_DNA-bd"/>
</dbReference>
<keyword evidence="2 8" id="KW-0963">Cytoplasm</keyword>
<evidence type="ECO:0000256" key="1">
    <source>
        <dbReference type="ARBA" id="ARBA00001286"/>
    </source>
</evidence>
<keyword evidence="4 8" id="KW-0808">Transferase</keyword>
<proteinExistence type="inferred from homology"/>
<feature type="domain" description="Methylated-DNA-[protein]-cysteine S-methyltransferase DNA binding" evidence="9">
    <location>
        <begin position="99"/>
        <end position="178"/>
    </location>
</feature>
<comment type="catalytic activity">
    <reaction evidence="1 8">
        <text>a 4-O-methyl-thymidine in DNA + L-cysteinyl-[protein] = a thymidine in DNA + S-methyl-L-cysteinyl-[protein]</text>
        <dbReference type="Rhea" id="RHEA:53428"/>
        <dbReference type="Rhea" id="RHEA-COMP:10131"/>
        <dbReference type="Rhea" id="RHEA-COMP:10132"/>
        <dbReference type="Rhea" id="RHEA-COMP:13555"/>
        <dbReference type="Rhea" id="RHEA-COMP:13556"/>
        <dbReference type="ChEBI" id="CHEBI:29950"/>
        <dbReference type="ChEBI" id="CHEBI:82612"/>
        <dbReference type="ChEBI" id="CHEBI:137386"/>
        <dbReference type="ChEBI" id="CHEBI:137387"/>
        <dbReference type="EC" id="2.1.1.63"/>
    </reaction>
</comment>
<dbReference type="EC" id="2.1.1.63" evidence="8"/>
<keyword evidence="3 8" id="KW-0489">Methyltransferase</keyword>
<keyword evidence="5 8" id="KW-0227">DNA damage</keyword>
<sequence length="191" mass="20433">MNKLAEAGASNRTAVYYGELESPIGPLTLCATDLGLCLIKFGSLAETRESMNKWLKLQVGAVELRPDEEKLAEAKHQLTAYFAGALREFTLPLDMRGTPFQRQVWGALLTIPYGESASYKEIALAVGNQQAVRAVGGANNRNPVPVIVPCHRVIGAAGALVGYAGGLAVKSRLLELEAGQSAQDQTGIYLF</sequence>
<feature type="domain" description="Methylguanine DNA methyltransferase ribonuclease-like" evidence="10">
    <location>
        <begin position="15"/>
        <end position="94"/>
    </location>
</feature>
<dbReference type="Proteomes" id="UP000838324">
    <property type="component" value="Unassembled WGS sequence"/>
</dbReference>
<keyword evidence="12" id="KW-1185">Reference proteome</keyword>
<comment type="function">
    <text evidence="8">Involved in the cellular defense against the biological effects of O6-methylguanine (O6-MeG) and O4-methylthymine (O4-MeT) in DNA. Repairs the methylated nucleobase in DNA by stoichiometrically transferring the methyl group to a cysteine residue in the enzyme. This is a suicide reaction: the enzyme is irreversibly inactivated.</text>
</comment>
<dbReference type="Gene3D" id="3.30.160.70">
    <property type="entry name" value="Methylated DNA-protein cysteine methyltransferase domain"/>
    <property type="match status" value="1"/>
</dbReference>
<dbReference type="NCBIfam" id="TIGR00589">
    <property type="entry name" value="ogt"/>
    <property type="match status" value="1"/>
</dbReference>
<evidence type="ECO:0000256" key="4">
    <source>
        <dbReference type="ARBA" id="ARBA00022679"/>
    </source>
</evidence>
<comment type="caution">
    <text evidence="11">The sequence shown here is derived from an EMBL/GenBank/DDBJ whole genome shotgun (WGS) entry which is preliminary data.</text>
</comment>
<dbReference type="GO" id="GO:0003908">
    <property type="term" value="F:methylated-DNA-[protein]-cysteine S-methyltransferase activity"/>
    <property type="evidence" value="ECO:0007669"/>
    <property type="project" value="UniProtKB-EC"/>
</dbReference>
<dbReference type="InterPro" id="IPR036388">
    <property type="entry name" value="WH-like_DNA-bd_sf"/>
</dbReference>
<comment type="catalytic activity">
    <reaction evidence="7 8">
        <text>a 6-O-methyl-2'-deoxyguanosine in DNA + L-cysteinyl-[protein] = S-methyl-L-cysteinyl-[protein] + a 2'-deoxyguanosine in DNA</text>
        <dbReference type="Rhea" id="RHEA:24000"/>
        <dbReference type="Rhea" id="RHEA-COMP:10131"/>
        <dbReference type="Rhea" id="RHEA-COMP:10132"/>
        <dbReference type="Rhea" id="RHEA-COMP:11367"/>
        <dbReference type="Rhea" id="RHEA-COMP:11368"/>
        <dbReference type="ChEBI" id="CHEBI:29950"/>
        <dbReference type="ChEBI" id="CHEBI:82612"/>
        <dbReference type="ChEBI" id="CHEBI:85445"/>
        <dbReference type="ChEBI" id="CHEBI:85448"/>
        <dbReference type="EC" id="2.1.1.63"/>
    </reaction>
</comment>
<dbReference type="PANTHER" id="PTHR10815">
    <property type="entry name" value="METHYLATED-DNA--PROTEIN-CYSTEINE METHYLTRANSFERASE"/>
    <property type="match status" value="1"/>
</dbReference>
<protein>
    <recommendedName>
        <fullName evidence="8">Methylated-DNA--protein-cysteine methyltransferase</fullName>
        <ecNumber evidence="8">2.1.1.63</ecNumber>
    </recommendedName>
    <alternativeName>
        <fullName evidence="8">6-O-methylguanine-DNA methyltransferase</fullName>
        <shortName evidence="8">MGMT</shortName>
    </alternativeName>
    <alternativeName>
        <fullName evidence="8">O-6-methylguanine-DNA-alkyltransferase</fullName>
    </alternativeName>
</protein>
<accession>A0ABM9CK22</accession>
<evidence type="ECO:0000256" key="5">
    <source>
        <dbReference type="ARBA" id="ARBA00022763"/>
    </source>
</evidence>
<evidence type="ECO:0000256" key="2">
    <source>
        <dbReference type="ARBA" id="ARBA00022490"/>
    </source>
</evidence>
<dbReference type="PROSITE" id="PS00374">
    <property type="entry name" value="MGMT"/>
    <property type="match status" value="1"/>
</dbReference>
<dbReference type="InterPro" id="IPR008332">
    <property type="entry name" value="MethylG_MeTrfase_N"/>
</dbReference>
<dbReference type="EMBL" id="CAKMMG010000006">
    <property type="protein sequence ID" value="CAH1214597.1"/>
    <property type="molecule type" value="Genomic_DNA"/>
</dbReference>
<evidence type="ECO:0000313" key="12">
    <source>
        <dbReference type="Proteomes" id="UP000838324"/>
    </source>
</evidence>
<comment type="miscellaneous">
    <text evidence="8">This enzyme catalyzes only one turnover and therefore is not strictly catalytic. According to one definition, an enzyme is a biocatalyst that acts repeatedly and over many reaction cycles.</text>
</comment>
<comment type="similarity">
    <text evidence="8">Belongs to the MGMT family.</text>
</comment>
<evidence type="ECO:0000259" key="10">
    <source>
        <dbReference type="Pfam" id="PF02870"/>
    </source>
</evidence>
<gene>
    <name evidence="11" type="primary">ogt_1</name>
    <name evidence="11" type="ORF">PAECIP111892_04049</name>
</gene>
<dbReference type="Gene3D" id="1.10.10.10">
    <property type="entry name" value="Winged helix-like DNA-binding domain superfamily/Winged helix DNA-binding domain"/>
    <property type="match status" value="1"/>
</dbReference>
<evidence type="ECO:0000256" key="6">
    <source>
        <dbReference type="ARBA" id="ARBA00023204"/>
    </source>
</evidence>
<organism evidence="11 12">
    <name type="scientific">Paenibacillus auburnensis</name>
    <dbReference type="NCBI Taxonomy" id="2905649"/>
    <lineage>
        <taxon>Bacteria</taxon>
        <taxon>Bacillati</taxon>
        <taxon>Bacillota</taxon>
        <taxon>Bacilli</taxon>
        <taxon>Bacillales</taxon>
        <taxon>Paenibacillaceae</taxon>
        <taxon>Paenibacillus</taxon>
    </lineage>
</organism>
<dbReference type="InterPro" id="IPR001497">
    <property type="entry name" value="MethylDNA_cys_MeTrfase_AS"/>
</dbReference>
<dbReference type="PANTHER" id="PTHR10815:SF5">
    <property type="entry name" value="METHYLATED-DNA--PROTEIN-CYSTEINE METHYLTRANSFERASE"/>
    <property type="match status" value="1"/>
</dbReference>
<dbReference type="InterPro" id="IPR023546">
    <property type="entry name" value="MGMT"/>
</dbReference>
<evidence type="ECO:0000259" key="9">
    <source>
        <dbReference type="Pfam" id="PF01035"/>
    </source>
</evidence>
<evidence type="ECO:0000256" key="3">
    <source>
        <dbReference type="ARBA" id="ARBA00022603"/>
    </source>
</evidence>